<dbReference type="EMBL" id="FOUZ01000006">
    <property type="protein sequence ID" value="SFN08332.1"/>
    <property type="molecule type" value="Genomic_DNA"/>
</dbReference>
<evidence type="ECO:0000313" key="2">
    <source>
        <dbReference type="EMBL" id="SFN08332.1"/>
    </source>
</evidence>
<dbReference type="Pfam" id="PF12867">
    <property type="entry name" value="DinB_2"/>
    <property type="match status" value="1"/>
</dbReference>
<name>A0A1I4W4C8_9FLAO</name>
<sequence length="163" mass="19207">MSTINHDNYISIYDGIEVEDALQTRISDIKKTLTIVTELDKWDYRYADEKWTVKEVVQHCIDCERIFSYRAQHIAREDQQSLNFFDENEYAKKSNANARKPQDLIKEWTNLMKATYYQFLAFDDDVLSKTGKIGDKEFSVEKIGFVTAGHSIHHLNIINERYL</sequence>
<gene>
    <name evidence="2" type="ORF">SAMN05421738_106136</name>
</gene>
<evidence type="ECO:0000313" key="3">
    <source>
        <dbReference type="Proteomes" id="UP000199149"/>
    </source>
</evidence>
<dbReference type="RefSeq" id="WP_092907986.1">
    <property type="nucleotide sequence ID" value="NZ_FOUZ01000006.1"/>
</dbReference>
<dbReference type="InterPro" id="IPR024775">
    <property type="entry name" value="DinB-like"/>
</dbReference>
<keyword evidence="3" id="KW-1185">Reference proteome</keyword>
<dbReference type="SUPFAM" id="SSF109854">
    <property type="entry name" value="DinB/YfiT-like putative metalloenzymes"/>
    <property type="match status" value="1"/>
</dbReference>
<organism evidence="2 3">
    <name type="scientific">Algoriella xinjiangensis</name>
    <dbReference type="NCBI Taxonomy" id="684065"/>
    <lineage>
        <taxon>Bacteria</taxon>
        <taxon>Pseudomonadati</taxon>
        <taxon>Bacteroidota</taxon>
        <taxon>Flavobacteriia</taxon>
        <taxon>Flavobacteriales</taxon>
        <taxon>Weeksellaceae</taxon>
        <taxon>Algoriella</taxon>
    </lineage>
</organism>
<dbReference type="Gene3D" id="1.20.120.450">
    <property type="entry name" value="dinb family like domain"/>
    <property type="match status" value="1"/>
</dbReference>
<protein>
    <submittedName>
        <fullName evidence="2">DinB superfamily protein</fullName>
    </submittedName>
</protein>
<evidence type="ECO:0000259" key="1">
    <source>
        <dbReference type="Pfam" id="PF12867"/>
    </source>
</evidence>
<feature type="domain" description="DinB-like" evidence="1">
    <location>
        <begin position="39"/>
        <end position="158"/>
    </location>
</feature>
<reference evidence="3" key="1">
    <citation type="submission" date="2016-10" db="EMBL/GenBank/DDBJ databases">
        <authorList>
            <person name="Varghese N."/>
            <person name="Submissions S."/>
        </authorList>
    </citation>
    <scope>NUCLEOTIDE SEQUENCE [LARGE SCALE GENOMIC DNA]</scope>
    <source>
        <strain evidence="3">XJ109</strain>
    </source>
</reference>
<dbReference type="InterPro" id="IPR034660">
    <property type="entry name" value="DinB/YfiT-like"/>
</dbReference>
<dbReference type="AlphaFoldDB" id="A0A1I4W4C8"/>
<dbReference type="OrthoDB" id="9793216at2"/>
<proteinExistence type="predicted"/>
<dbReference type="STRING" id="684065.SAMN05421738_106136"/>
<dbReference type="Proteomes" id="UP000199149">
    <property type="component" value="Unassembled WGS sequence"/>
</dbReference>
<accession>A0A1I4W4C8</accession>